<sequence length="164" mass="17734">MSKISPCLWFNGEAEEAANFYVDTFRDGEVGKIGRYPEDNPFPAPFPAGTAMMVEFTLFGQSYQALNGGPEFTFSEAISLSVVCSDQAELDRYFNALTADGGSPQPCGWLKDKFGLSWQLVPEAFLRMMESGDAAGIGRAMAEVAKMSKLDIATLEAAFAGETV</sequence>
<proteinExistence type="predicted"/>
<dbReference type="InterPro" id="IPR029068">
    <property type="entry name" value="Glyas_Bleomycin-R_OHBP_Dase"/>
</dbReference>
<dbReference type="AlphaFoldDB" id="A0A975K6Z5"/>
<dbReference type="InterPro" id="IPR009725">
    <property type="entry name" value="3_dmu_93_MTrfase"/>
</dbReference>
<evidence type="ECO:0000313" key="3">
    <source>
        <dbReference type="Proteomes" id="UP000681425"/>
    </source>
</evidence>
<gene>
    <name evidence="2" type="ORF">KFK14_00095</name>
</gene>
<dbReference type="CDD" id="cd06588">
    <property type="entry name" value="PhnB_like"/>
    <property type="match status" value="1"/>
</dbReference>
<dbReference type="Gene3D" id="3.10.180.10">
    <property type="entry name" value="2,3-Dihydroxybiphenyl 1,2-Dioxygenase, domain 1"/>
    <property type="match status" value="1"/>
</dbReference>
<evidence type="ECO:0000313" key="2">
    <source>
        <dbReference type="EMBL" id="QUT05956.1"/>
    </source>
</evidence>
<accession>A0A975K6Z5</accession>
<protein>
    <submittedName>
        <fullName evidence="2">VOC family protein</fullName>
    </submittedName>
</protein>
<dbReference type="Pfam" id="PF06983">
    <property type="entry name" value="3-dmu-9_3-mt"/>
    <property type="match status" value="1"/>
</dbReference>
<feature type="domain" description="PhnB-like" evidence="1">
    <location>
        <begin position="3"/>
        <end position="121"/>
    </location>
</feature>
<dbReference type="PIRSF" id="PIRSF021700">
    <property type="entry name" value="3_dmu_93_MTrfase"/>
    <property type="match status" value="1"/>
</dbReference>
<reference evidence="2" key="1">
    <citation type="submission" date="2021-04" db="EMBL/GenBank/DDBJ databases">
        <title>Isolation of p-tert-butylphenol degrading bacteria Sphingobium phenoxybenzoativorans Tas13 from active sludge.</title>
        <authorList>
            <person name="Li Y."/>
        </authorList>
    </citation>
    <scope>NUCLEOTIDE SEQUENCE</scope>
    <source>
        <strain evidence="2">Tas13</strain>
    </source>
</reference>
<dbReference type="KEGG" id="spph:KFK14_00095"/>
<name>A0A975K6Z5_9SPHN</name>
<keyword evidence="3" id="KW-1185">Reference proteome</keyword>
<dbReference type="PANTHER" id="PTHR33990">
    <property type="entry name" value="PROTEIN YJDN-RELATED"/>
    <property type="match status" value="1"/>
</dbReference>
<dbReference type="InterPro" id="IPR028973">
    <property type="entry name" value="PhnB-like"/>
</dbReference>
<dbReference type="EMBL" id="CP073910">
    <property type="protein sequence ID" value="QUT05956.1"/>
    <property type="molecule type" value="Genomic_DNA"/>
</dbReference>
<dbReference type="RefSeq" id="WP_212609436.1">
    <property type="nucleotide sequence ID" value="NZ_CP073910.1"/>
</dbReference>
<organism evidence="2 3">
    <name type="scientific">Sphingobium phenoxybenzoativorans</name>
    <dbReference type="NCBI Taxonomy" id="1592790"/>
    <lineage>
        <taxon>Bacteria</taxon>
        <taxon>Pseudomonadati</taxon>
        <taxon>Pseudomonadota</taxon>
        <taxon>Alphaproteobacteria</taxon>
        <taxon>Sphingomonadales</taxon>
        <taxon>Sphingomonadaceae</taxon>
        <taxon>Sphingobium</taxon>
    </lineage>
</organism>
<dbReference type="SUPFAM" id="SSF54593">
    <property type="entry name" value="Glyoxalase/Bleomycin resistance protein/Dihydroxybiphenyl dioxygenase"/>
    <property type="match status" value="1"/>
</dbReference>
<evidence type="ECO:0000259" key="1">
    <source>
        <dbReference type="Pfam" id="PF06983"/>
    </source>
</evidence>
<dbReference type="Proteomes" id="UP000681425">
    <property type="component" value="Chromosome"/>
</dbReference>
<dbReference type="PANTHER" id="PTHR33990:SF2">
    <property type="entry name" value="PHNB-LIKE DOMAIN-CONTAINING PROTEIN"/>
    <property type="match status" value="1"/>
</dbReference>